<dbReference type="RefSeq" id="WP_203254787.1">
    <property type="nucleotide sequence ID" value="NZ_CP069127.1"/>
</dbReference>
<evidence type="ECO:0000313" key="2">
    <source>
        <dbReference type="Proteomes" id="UP000596248"/>
    </source>
</evidence>
<evidence type="ECO:0008006" key="3">
    <source>
        <dbReference type="Google" id="ProtNLM"/>
    </source>
</evidence>
<keyword evidence="2" id="KW-1185">Reference proteome</keyword>
<reference evidence="1 2" key="1">
    <citation type="submission" date="2021-01" db="EMBL/GenBank/DDBJ databases">
        <title>Identification of strong promoters based on the transcriptome of Brevibacillus choshinensis.</title>
        <authorList>
            <person name="Yao D."/>
            <person name="Zhang K."/>
            <person name="Wu J."/>
        </authorList>
    </citation>
    <scope>NUCLEOTIDE SEQUENCE [LARGE SCALE GENOMIC DNA]</scope>
    <source>
        <strain evidence="1 2">HPD31-SP3</strain>
    </source>
</reference>
<protein>
    <recommendedName>
        <fullName evidence="3">Transposase</fullName>
    </recommendedName>
</protein>
<organism evidence="1 2">
    <name type="scientific">Brevibacillus choshinensis</name>
    <dbReference type="NCBI Taxonomy" id="54911"/>
    <lineage>
        <taxon>Bacteria</taxon>
        <taxon>Bacillati</taxon>
        <taxon>Bacillota</taxon>
        <taxon>Bacilli</taxon>
        <taxon>Bacillales</taxon>
        <taxon>Paenibacillaceae</taxon>
        <taxon>Brevibacillus</taxon>
    </lineage>
</organism>
<dbReference type="EMBL" id="CP069127">
    <property type="protein sequence ID" value="QRG65269.1"/>
    <property type="molecule type" value="Genomic_DNA"/>
</dbReference>
<sequence>MEPLLSNAEIEALFAWPKNKASVYIDRGYLGSPYQTLKCGRLFKLSSILEIAQQKGWNVNESALRNIYASVTDSST</sequence>
<proteinExistence type="predicted"/>
<accession>A0ABX7FGF0</accession>
<gene>
    <name evidence="1" type="ORF">JNE38_16635</name>
</gene>
<name>A0ABX7FGF0_BRECH</name>
<dbReference type="Proteomes" id="UP000596248">
    <property type="component" value="Chromosome"/>
</dbReference>
<evidence type="ECO:0000313" key="1">
    <source>
        <dbReference type="EMBL" id="QRG65269.1"/>
    </source>
</evidence>